<organism evidence="1 2">
    <name type="scientific">Afipia felis</name>
    <name type="common">Cat scratch disease bacillus</name>
    <dbReference type="NCBI Taxonomy" id="1035"/>
    <lineage>
        <taxon>Bacteria</taxon>
        <taxon>Pseudomonadati</taxon>
        <taxon>Pseudomonadota</taxon>
        <taxon>Alphaproteobacteria</taxon>
        <taxon>Hyphomicrobiales</taxon>
        <taxon>Nitrobacteraceae</taxon>
        <taxon>Afipia</taxon>
    </lineage>
</organism>
<dbReference type="Proteomes" id="UP000254343">
    <property type="component" value="Unassembled WGS sequence"/>
</dbReference>
<dbReference type="EMBL" id="UIGB01000001">
    <property type="protein sequence ID" value="SUU86405.1"/>
    <property type="molecule type" value="Genomic_DNA"/>
</dbReference>
<reference evidence="1 2" key="1">
    <citation type="submission" date="2018-06" db="EMBL/GenBank/DDBJ databases">
        <authorList>
            <consortium name="Pathogen Informatics"/>
            <person name="Doyle S."/>
        </authorList>
    </citation>
    <scope>NUCLEOTIDE SEQUENCE [LARGE SCALE GENOMIC DNA]</scope>
    <source>
        <strain evidence="1 2">NCTC12722</strain>
    </source>
</reference>
<gene>
    <name evidence="1" type="ORF">NCTC12722_03630</name>
</gene>
<protein>
    <submittedName>
        <fullName evidence="1">Uncharacterized protein</fullName>
    </submittedName>
</protein>
<evidence type="ECO:0000313" key="1">
    <source>
        <dbReference type="EMBL" id="SUU86405.1"/>
    </source>
</evidence>
<accession>A0A380WE32</accession>
<sequence length="123" mass="14821">MLKMYSMRRPRTQMPFYFRHKSRRAAEVEMHSRRVVRHKLLDVQSLRRIAIIMMNPDGIHTWRKFAKKRSVLRSSRAIVQDVFGTSRFELRDHRHHWSDANPARQHQMKAGLLTREGEMIART</sequence>
<proteinExistence type="predicted"/>
<name>A0A380WE32_AFIFE</name>
<dbReference type="AlphaFoldDB" id="A0A380WE32"/>
<evidence type="ECO:0000313" key="2">
    <source>
        <dbReference type="Proteomes" id="UP000254343"/>
    </source>
</evidence>